<dbReference type="InterPro" id="IPR016039">
    <property type="entry name" value="Thiolase-like"/>
</dbReference>
<dbReference type="PANTHER" id="PTHR11877">
    <property type="entry name" value="HYDROXYMETHYLGLUTARYL-COA SYNTHASE"/>
    <property type="match status" value="1"/>
</dbReference>
<protein>
    <recommendedName>
        <fullName evidence="1">Chalcone/stilbene synthase N-terminal domain-containing protein</fullName>
    </recommendedName>
</protein>
<evidence type="ECO:0000313" key="2">
    <source>
        <dbReference type="EMBL" id="KAK9023631.1"/>
    </source>
</evidence>
<dbReference type="InterPro" id="IPR011141">
    <property type="entry name" value="Polyketide_synthase_type-III"/>
</dbReference>
<evidence type="ECO:0000259" key="1">
    <source>
        <dbReference type="Pfam" id="PF00195"/>
    </source>
</evidence>
<proteinExistence type="predicted"/>
<keyword evidence="3" id="KW-1185">Reference proteome</keyword>
<evidence type="ECO:0000313" key="3">
    <source>
        <dbReference type="Proteomes" id="UP001396334"/>
    </source>
</evidence>
<sequence>MGSSGGVAVVLAIGTANPPYCVNQVDYPDFYFRITKTDPNSPLKDKFRRICEKSGIKKRYMHLTEDIINQNPNLVIYKAPSFDARREILVTQVRIDMPTADHKLANLIGLKSSVQRFMIYQQGCFAAGTALRLTKDLAGNNAGA</sequence>
<feature type="domain" description="Chalcone/stilbene synthase N-terminal" evidence="1">
    <location>
        <begin position="4"/>
        <end position="93"/>
    </location>
</feature>
<name>A0ABR2SF42_9ROSI</name>
<gene>
    <name evidence="2" type="ORF">V6N11_003841</name>
</gene>
<dbReference type="Pfam" id="PF00195">
    <property type="entry name" value="Chal_sti_synt_N"/>
    <property type="match status" value="1"/>
</dbReference>
<comment type="caution">
    <text evidence="2">The sequence shown here is derived from an EMBL/GenBank/DDBJ whole genome shotgun (WGS) entry which is preliminary data.</text>
</comment>
<dbReference type="EMBL" id="JBBPBN010000015">
    <property type="protein sequence ID" value="KAK9023631.1"/>
    <property type="molecule type" value="Genomic_DNA"/>
</dbReference>
<reference evidence="2 3" key="1">
    <citation type="journal article" date="2024" name="G3 (Bethesda)">
        <title>Genome assembly of Hibiscus sabdariffa L. provides insights into metabolisms of medicinal natural products.</title>
        <authorList>
            <person name="Kim T."/>
        </authorList>
    </citation>
    <scope>NUCLEOTIDE SEQUENCE [LARGE SCALE GENOMIC DNA]</scope>
    <source>
        <strain evidence="2">TK-2024</strain>
        <tissue evidence="2">Old leaves</tissue>
    </source>
</reference>
<dbReference type="Proteomes" id="UP001396334">
    <property type="component" value="Unassembled WGS sequence"/>
</dbReference>
<dbReference type="SUPFAM" id="SSF53901">
    <property type="entry name" value="Thiolase-like"/>
    <property type="match status" value="1"/>
</dbReference>
<dbReference type="Gene3D" id="3.40.47.10">
    <property type="match status" value="2"/>
</dbReference>
<organism evidence="2 3">
    <name type="scientific">Hibiscus sabdariffa</name>
    <name type="common">roselle</name>
    <dbReference type="NCBI Taxonomy" id="183260"/>
    <lineage>
        <taxon>Eukaryota</taxon>
        <taxon>Viridiplantae</taxon>
        <taxon>Streptophyta</taxon>
        <taxon>Embryophyta</taxon>
        <taxon>Tracheophyta</taxon>
        <taxon>Spermatophyta</taxon>
        <taxon>Magnoliopsida</taxon>
        <taxon>eudicotyledons</taxon>
        <taxon>Gunneridae</taxon>
        <taxon>Pentapetalae</taxon>
        <taxon>rosids</taxon>
        <taxon>malvids</taxon>
        <taxon>Malvales</taxon>
        <taxon>Malvaceae</taxon>
        <taxon>Malvoideae</taxon>
        <taxon>Hibiscus</taxon>
    </lineage>
</organism>
<accession>A0ABR2SF42</accession>
<dbReference type="InterPro" id="IPR001099">
    <property type="entry name" value="Chalcone/stilbene_synt_N"/>
</dbReference>
<dbReference type="PANTHER" id="PTHR11877:SF57">
    <property type="entry name" value="CHALCONE SYNTHASE"/>
    <property type="match status" value="1"/>
</dbReference>